<evidence type="ECO:0000313" key="1">
    <source>
        <dbReference type="EMBL" id="BCN30920.1"/>
    </source>
</evidence>
<protein>
    <submittedName>
        <fullName evidence="1">Uncharacterized protein</fullName>
    </submittedName>
</protein>
<proteinExistence type="predicted"/>
<sequence>MGSDTPYGKNNIAKVLSRLRKLELTDREISLISGENIVKILSL</sequence>
<organism evidence="1 2">
    <name type="scientific">Anaeromicropila herbilytica</name>
    <dbReference type="NCBI Taxonomy" id="2785025"/>
    <lineage>
        <taxon>Bacteria</taxon>
        <taxon>Bacillati</taxon>
        <taxon>Bacillota</taxon>
        <taxon>Clostridia</taxon>
        <taxon>Lachnospirales</taxon>
        <taxon>Lachnospiraceae</taxon>
        <taxon>Anaeromicropila</taxon>
    </lineage>
</organism>
<dbReference type="KEGG" id="ahb:bsdtb5_22150"/>
<gene>
    <name evidence="1" type="ORF">bsdtb5_22150</name>
</gene>
<reference evidence="1 2" key="1">
    <citation type="submission" date="2020-11" db="EMBL/GenBank/DDBJ databases">
        <title>Draft genome sequencing of a Lachnospiraceae strain isolated from anoxic soil subjected to BSD treatment.</title>
        <authorList>
            <person name="Uek A."/>
            <person name="Tonouchi A."/>
        </authorList>
    </citation>
    <scope>NUCLEOTIDE SEQUENCE [LARGE SCALE GENOMIC DNA]</scope>
    <source>
        <strain evidence="1 2">TB5</strain>
    </source>
</reference>
<keyword evidence="2" id="KW-1185">Reference proteome</keyword>
<dbReference type="AlphaFoldDB" id="A0A7R7ELS0"/>
<accession>A0A7R7ELS0</accession>
<evidence type="ECO:0000313" key="2">
    <source>
        <dbReference type="Proteomes" id="UP000595897"/>
    </source>
</evidence>
<dbReference type="Proteomes" id="UP000595897">
    <property type="component" value="Chromosome"/>
</dbReference>
<name>A0A7R7ELS0_9FIRM</name>
<dbReference type="EMBL" id="AP024169">
    <property type="protein sequence ID" value="BCN30920.1"/>
    <property type="molecule type" value="Genomic_DNA"/>
</dbReference>